<gene>
    <name evidence="3" type="ORF">FHR33_009798</name>
</gene>
<dbReference type="GO" id="GO:0016829">
    <property type="term" value="F:lyase activity"/>
    <property type="evidence" value="ECO:0007669"/>
    <property type="project" value="UniProtKB-KW"/>
</dbReference>
<reference evidence="3 4" key="1">
    <citation type="submission" date="2020-08" db="EMBL/GenBank/DDBJ databases">
        <title>Sequencing the genomes of 1000 actinobacteria strains.</title>
        <authorList>
            <person name="Klenk H.-P."/>
        </authorList>
    </citation>
    <scope>NUCLEOTIDE SEQUENCE [LARGE SCALE GENOMIC DNA]</scope>
    <source>
        <strain evidence="3 4">DSM 44320</strain>
    </source>
</reference>
<dbReference type="InterPro" id="IPR036380">
    <property type="entry name" value="Isochorismatase-like_sf"/>
</dbReference>
<dbReference type="EC" id="3.3.2.1" evidence="3"/>
<proteinExistence type="predicted"/>
<dbReference type="Pfam" id="PF00857">
    <property type="entry name" value="Isochorismatase"/>
    <property type="match status" value="1"/>
</dbReference>
<dbReference type="RefSeq" id="WP_183662591.1">
    <property type="nucleotide sequence ID" value="NZ_JACIBV010000003.1"/>
</dbReference>
<dbReference type="PANTHER" id="PTHR43540:SF3">
    <property type="entry name" value="ENTEROBACTIN SYNTHASE COMPONENT B"/>
    <property type="match status" value="1"/>
</dbReference>
<dbReference type="InterPro" id="IPR016291">
    <property type="entry name" value="Isochorismatase"/>
</dbReference>
<keyword evidence="4" id="KW-1185">Reference proteome</keyword>
<sequence length="240" mass="26404">MALPSIKPYAMPTSTPANRVDWQPDASRAVLLVHDMQRYFLDAFTADASPLLELMANVGALREQCTNLGIPVIFSAQPPAQRPDQRGLLLDFWGKGIPGPDEAEIARQLRPRDDERLLTKWRYSAFQLTDLAQLMAELGRDQLIICGVYAHIGVLMTAGEAFQRDIQPFVVADAVADFSREHHEMALSYAAERCAVTMTTTQLSRAVAKATPLPQSGAADWDIPLVALAQDRVATFGTRA</sequence>
<dbReference type="GO" id="GO:0008908">
    <property type="term" value="F:isochorismatase activity"/>
    <property type="evidence" value="ECO:0007669"/>
    <property type="project" value="UniProtKB-EC"/>
</dbReference>
<dbReference type="InterPro" id="IPR050272">
    <property type="entry name" value="Isochorismatase-like_hydrls"/>
</dbReference>
<feature type="domain" description="Isochorismatase-like" evidence="2">
    <location>
        <begin position="30"/>
        <end position="202"/>
    </location>
</feature>
<evidence type="ECO:0000313" key="4">
    <source>
        <dbReference type="Proteomes" id="UP000579945"/>
    </source>
</evidence>
<dbReference type="EMBL" id="JACIBV010000003">
    <property type="protein sequence ID" value="MBB3733845.1"/>
    <property type="molecule type" value="Genomic_DNA"/>
</dbReference>
<accession>A0A7W5VK90</accession>
<dbReference type="PRINTS" id="PR01398">
    <property type="entry name" value="ISCHRISMTASE"/>
</dbReference>
<evidence type="ECO:0000313" key="3">
    <source>
        <dbReference type="EMBL" id="MBB3733845.1"/>
    </source>
</evidence>
<dbReference type="Proteomes" id="UP000579945">
    <property type="component" value="Unassembled WGS sequence"/>
</dbReference>
<dbReference type="GeneID" id="95395766"/>
<dbReference type="InterPro" id="IPR000868">
    <property type="entry name" value="Isochorismatase-like_dom"/>
</dbReference>
<keyword evidence="1 3" id="KW-0378">Hydrolase</keyword>
<dbReference type="AlphaFoldDB" id="A0A7W5VK90"/>
<dbReference type="SUPFAM" id="SSF52499">
    <property type="entry name" value="Isochorismatase-like hydrolases"/>
    <property type="match status" value="1"/>
</dbReference>
<evidence type="ECO:0000259" key="2">
    <source>
        <dbReference type="Pfam" id="PF00857"/>
    </source>
</evidence>
<organism evidence="3 4">
    <name type="scientific">Nonomuraea dietziae</name>
    <dbReference type="NCBI Taxonomy" id="65515"/>
    <lineage>
        <taxon>Bacteria</taxon>
        <taxon>Bacillati</taxon>
        <taxon>Actinomycetota</taxon>
        <taxon>Actinomycetes</taxon>
        <taxon>Streptosporangiales</taxon>
        <taxon>Streptosporangiaceae</taxon>
        <taxon>Nonomuraea</taxon>
    </lineage>
</organism>
<comment type="caution">
    <text evidence="3">The sequence shown here is derived from an EMBL/GenBank/DDBJ whole genome shotgun (WGS) entry which is preliminary data.</text>
</comment>
<evidence type="ECO:0000256" key="1">
    <source>
        <dbReference type="ARBA" id="ARBA00022801"/>
    </source>
</evidence>
<keyword evidence="3" id="KW-0456">Lyase</keyword>
<dbReference type="PANTHER" id="PTHR43540">
    <property type="entry name" value="PEROXYUREIDOACRYLATE/UREIDOACRYLATE AMIDOHYDROLASE-RELATED"/>
    <property type="match status" value="1"/>
</dbReference>
<dbReference type="PIRSF" id="PIRSF001111">
    <property type="entry name" value="Isochorismatase"/>
    <property type="match status" value="1"/>
</dbReference>
<dbReference type="Gene3D" id="3.40.50.850">
    <property type="entry name" value="Isochorismatase-like"/>
    <property type="match status" value="1"/>
</dbReference>
<name>A0A7W5VK90_9ACTN</name>
<protein>
    <submittedName>
        <fullName evidence="3">Bifunctional isochorismate lyase/aryl carrier protein</fullName>
        <ecNumber evidence="3">3.3.2.1</ecNumber>
    </submittedName>
</protein>